<keyword evidence="6" id="KW-1015">Disulfide bond</keyword>
<evidence type="ECO:0000256" key="9">
    <source>
        <dbReference type="SAM" id="MobiDB-lite"/>
    </source>
</evidence>
<evidence type="ECO:0000256" key="7">
    <source>
        <dbReference type="ARBA" id="ARBA00023180"/>
    </source>
</evidence>
<evidence type="ECO:0000259" key="10">
    <source>
        <dbReference type="PROSITE" id="PS51362"/>
    </source>
</evidence>
<dbReference type="SMART" id="SM00204">
    <property type="entry name" value="TGFB"/>
    <property type="match status" value="1"/>
</dbReference>
<dbReference type="InterPro" id="IPR015615">
    <property type="entry name" value="TGF-beta-rel"/>
</dbReference>
<name>A0AAD9NFX4_9ANNE</name>
<feature type="compositionally biased region" description="Basic residues" evidence="9">
    <location>
        <begin position="386"/>
        <end position="405"/>
    </location>
</feature>
<evidence type="ECO:0000313" key="11">
    <source>
        <dbReference type="EMBL" id="KAK2165714.1"/>
    </source>
</evidence>
<gene>
    <name evidence="11" type="ORF">LSH36_46g07046</name>
</gene>
<evidence type="ECO:0000256" key="2">
    <source>
        <dbReference type="ARBA" id="ARBA00006656"/>
    </source>
</evidence>
<dbReference type="AlphaFoldDB" id="A0AAD9NFX4"/>
<organism evidence="11 12">
    <name type="scientific">Paralvinella palmiformis</name>
    <dbReference type="NCBI Taxonomy" id="53620"/>
    <lineage>
        <taxon>Eukaryota</taxon>
        <taxon>Metazoa</taxon>
        <taxon>Spiralia</taxon>
        <taxon>Lophotrochozoa</taxon>
        <taxon>Annelida</taxon>
        <taxon>Polychaeta</taxon>
        <taxon>Sedentaria</taxon>
        <taxon>Canalipalpata</taxon>
        <taxon>Terebellida</taxon>
        <taxon>Terebelliformia</taxon>
        <taxon>Alvinellidae</taxon>
        <taxon>Paralvinella</taxon>
    </lineage>
</organism>
<comment type="caution">
    <text evidence="11">The sequence shown here is derived from an EMBL/GenBank/DDBJ whole genome shotgun (WGS) entry which is preliminary data.</text>
</comment>
<evidence type="ECO:0000256" key="1">
    <source>
        <dbReference type="ARBA" id="ARBA00004613"/>
    </source>
</evidence>
<evidence type="ECO:0000256" key="4">
    <source>
        <dbReference type="ARBA" id="ARBA00022729"/>
    </source>
</evidence>
<feature type="domain" description="TGF-beta family profile" evidence="10">
    <location>
        <begin position="424"/>
        <end position="544"/>
    </location>
</feature>
<evidence type="ECO:0000256" key="3">
    <source>
        <dbReference type="ARBA" id="ARBA00022525"/>
    </source>
</evidence>
<dbReference type="CDD" id="cd13765">
    <property type="entry name" value="TGF_beta_ADMP"/>
    <property type="match status" value="1"/>
</dbReference>
<reference evidence="11" key="1">
    <citation type="journal article" date="2023" name="Mol. Biol. Evol.">
        <title>Third-Generation Sequencing Reveals the Adaptive Role of the Epigenome in Three Deep-Sea Polychaetes.</title>
        <authorList>
            <person name="Perez M."/>
            <person name="Aroh O."/>
            <person name="Sun Y."/>
            <person name="Lan Y."/>
            <person name="Juniper S.K."/>
            <person name="Young C.R."/>
            <person name="Angers B."/>
            <person name="Qian P.Y."/>
        </authorList>
    </citation>
    <scope>NUCLEOTIDE SEQUENCE</scope>
    <source>
        <strain evidence="11">P08H-3</strain>
    </source>
</reference>
<dbReference type="Gene3D" id="2.60.120.970">
    <property type="match status" value="1"/>
</dbReference>
<feature type="region of interest" description="Disordered" evidence="9">
    <location>
        <begin position="377"/>
        <end position="437"/>
    </location>
</feature>
<dbReference type="PROSITE" id="PS00250">
    <property type="entry name" value="TGF_BETA_1"/>
    <property type="match status" value="1"/>
</dbReference>
<dbReference type="Proteomes" id="UP001208570">
    <property type="component" value="Unassembled WGS sequence"/>
</dbReference>
<dbReference type="FunFam" id="2.10.90.10:FF:000001">
    <property type="entry name" value="Bone morphogenetic protein 4"/>
    <property type="match status" value="1"/>
</dbReference>
<sequence length="544" mass="63091">MTFAMTSQAAALRLGIVAQVLASIVMVTVYGRRTVTPSVEGYTEEALERLSQVFGIGKVPKLHKAKTAPEYMMELYKSVAFSDGITRQANPYDADVVRGFPDRAPRQQTHYYFNVSFIDKSEDILAAEVRLYKLKPEYSDKLASRRHATKHPHTVLLQLYQVLTEHWQLDRDSLKLLDQRRIGAHSTGWQVFTVTDTIKQWVNDTRSNHDQQLPNLGHSKPIIPLHIERRMLPMKATLHDVLRKIYSGNVELFIICGSFLIRASAPDGTSVNGSYIRFAQRTQHHESKQPILVVFSGDMLPTYVLSNRKKKGSPPAMESSQNASISDQRTGSNNLESVRRSYILYLNEEYRSKNGDTFPYDRYRAYMTQSEHERLLAESRRARLVHERRRRTKDRQRRTSKHPPRRPFERQSKGARERHDDGTRTRRSTDYYRPSRRKHKACQRNELYVDFSEIGWSGWIISPKGYNAYHCWGECPFPLGQYYRPTNHATVQSIVYTMRIEKNVRLPCCVPDKLYSISLLYFDDEENVILKQYDEMVAASCGCH</sequence>
<dbReference type="InterPro" id="IPR017948">
    <property type="entry name" value="TGFb_CS"/>
</dbReference>
<feature type="region of interest" description="Disordered" evidence="9">
    <location>
        <begin position="306"/>
        <end position="333"/>
    </location>
</feature>
<keyword evidence="3" id="KW-0964">Secreted</keyword>
<comment type="subcellular location">
    <subcellularLocation>
        <location evidence="1">Secreted</location>
    </subcellularLocation>
</comment>
<dbReference type="Pfam" id="PF00019">
    <property type="entry name" value="TGF_beta"/>
    <property type="match status" value="1"/>
</dbReference>
<keyword evidence="7" id="KW-0325">Glycoprotein</keyword>
<protein>
    <recommendedName>
        <fullName evidence="10">TGF-beta family profile domain-containing protein</fullName>
    </recommendedName>
</protein>
<feature type="compositionally biased region" description="Polar residues" evidence="9">
    <location>
        <begin position="318"/>
        <end position="333"/>
    </location>
</feature>
<evidence type="ECO:0000256" key="6">
    <source>
        <dbReference type="ARBA" id="ARBA00023157"/>
    </source>
</evidence>
<dbReference type="GO" id="GO:0008083">
    <property type="term" value="F:growth factor activity"/>
    <property type="evidence" value="ECO:0007669"/>
    <property type="project" value="UniProtKB-KW"/>
</dbReference>
<dbReference type="GO" id="GO:0005615">
    <property type="term" value="C:extracellular space"/>
    <property type="evidence" value="ECO:0007669"/>
    <property type="project" value="TreeGrafter"/>
</dbReference>
<evidence type="ECO:0000313" key="12">
    <source>
        <dbReference type="Proteomes" id="UP001208570"/>
    </source>
</evidence>
<dbReference type="EMBL" id="JAODUP010000046">
    <property type="protein sequence ID" value="KAK2165714.1"/>
    <property type="molecule type" value="Genomic_DNA"/>
</dbReference>
<feature type="compositionally biased region" description="Basic and acidic residues" evidence="9">
    <location>
        <begin position="406"/>
        <end position="430"/>
    </location>
</feature>
<keyword evidence="12" id="KW-1185">Reference proteome</keyword>
<dbReference type="InterPro" id="IPR029034">
    <property type="entry name" value="Cystine-knot_cytokine"/>
</dbReference>
<accession>A0AAD9NFX4</accession>
<evidence type="ECO:0000256" key="5">
    <source>
        <dbReference type="ARBA" id="ARBA00023030"/>
    </source>
</evidence>
<keyword evidence="4" id="KW-0732">Signal</keyword>
<dbReference type="InterPro" id="IPR001111">
    <property type="entry name" value="TGF-b_propeptide"/>
</dbReference>
<dbReference type="PANTHER" id="PTHR11848:SF308">
    <property type="entry name" value="BMP-LIKE PROTEIN UNC-129"/>
    <property type="match status" value="1"/>
</dbReference>
<dbReference type="Pfam" id="PF00688">
    <property type="entry name" value="TGFb_propeptide"/>
    <property type="match status" value="1"/>
</dbReference>
<dbReference type="Gene3D" id="2.10.90.10">
    <property type="entry name" value="Cystine-knot cytokines"/>
    <property type="match status" value="1"/>
</dbReference>
<dbReference type="PROSITE" id="PS51362">
    <property type="entry name" value="TGF_BETA_2"/>
    <property type="match status" value="1"/>
</dbReference>
<comment type="similarity">
    <text evidence="2 8">Belongs to the TGF-beta family.</text>
</comment>
<dbReference type="PANTHER" id="PTHR11848">
    <property type="entry name" value="TGF-BETA FAMILY"/>
    <property type="match status" value="1"/>
</dbReference>
<dbReference type="InterPro" id="IPR001839">
    <property type="entry name" value="TGF-b_C"/>
</dbReference>
<dbReference type="SUPFAM" id="SSF57501">
    <property type="entry name" value="Cystine-knot cytokines"/>
    <property type="match status" value="1"/>
</dbReference>
<evidence type="ECO:0000256" key="8">
    <source>
        <dbReference type="RuleBase" id="RU000354"/>
    </source>
</evidence>
<proteinExistence type="inferred from homology"/>
<dbReference type="GO" id="GO:0005125">
    <property type="term" value="F:cytokine activity"/>
    <property type="evidence" value="ECO:0007669"/>
    <property type="project" value="TreeGrafter"/>
</dbReference>
<keyword evidence="5 8" id="KW-0339">Growth factor</keyword>